<comment type="caution">
    <text evidence="1">The sequence shown here is derived from an EMBL/GenBank/DDBJ whole genome shotgun (WGS) entry which is preliminary data.</text>
</comment>
<dbReference type="EMBL" id="DYWT01000054">
    <property type="protein sequence ID" value="HJF30776.1"/>
    <property type="molecule type" value="Genomic_DNA"/>
</dbReference>
<dbReference type="AlphaFoldDB" id="A0A921KCB7"/>
<protein>
    <submittedName>
        <fullName evidence="1">Uncharacterized protein</fullName>
    </submittedName>
</protein>
<dbReference type="Proteomes" id="UP000698173">
    <property type="component" value="Unassembled WGS sequence"/>
</dbReference>
<reference evidence="1" key="1">
    <citation type="journal article" date="2021" name="PeerJ">
        <title>Extensive microbial diversity within the chicken gut microbiome revealed by metagenomics and culture.</title>
        <authorList>
            <person name="Gilroy R."/>
            <person name="Ravi A."/>
            <person name="Getino M."/>
            <person name="Pursley I."/>
            <person name="Horton D.L."/>
            <person name="Alikhan N.F."/>
            <person name="Baker D."/>
            <person name="Gharbi K."/>
            <person name="Hall N."/>
            <person name="Watson M."/>
            <person name="Adriaenssens E.M."/>
            <person name="Foster-Nyarko E."/>
            <person name="Jarju S."/>
            <person name="Secka A."/>
            <person name="Antonio M."/>
            <person name="Oren A."/>
            <person name="Chaudhuri R.R."/>
            <person name="La Ragione R."/>
            <person name="Hildebrand F."/>
            <person name="Pallen M.J."/>
        </authorList>
    </citation>
    <scope>NUCLEOTIDE SEQUENCE</scope>
    <source>
        <strain evidence="1">CHK171-7178</strain>
    </source>
</reference>
<accession>A0A921KCB7</accession>
<evidence type="ECO:0000313" key="1">
    <source>
        <dbReference type="EMBL" id="HJF30776.1"/>
    </source>
</evidence>
<evidence type="ECO:0000313" key="2">
    <source>
        <dbReference type="Proteomes" id="UP000698173"/>
    </source>
</evidence>
<proteinExistence type="predicted"/>
<reference evidence="1" key="2">
    <citation type="submission" date="2021-09" db="EMBL/GenBank/DDBJ databases">
        <authorList>
            <person name="Gilroy R."/>
        </authorList>
    </citation>
    <scope>NUCLEOTIDE SEQUENCE</scope>
    <source>
        <strain evidence="1">CHK171-7178</strain>
    </source>
</reference>
<gene>
    <name evidence="1" type="ORF">K8V56_03225</name>
</gene>
<sequence length="102" mass="12102">MEKTEYLLLYIVNIITDQAKIFNEEKEKYNEVLSKIASLESIDKVVDEEFLNIKNQKEMMHYLKERHSGIKKIVPASQLEDNDDYSIALYHLLSSFLFQKKE</sequence>
<name>A0A921KCB7_SPOPS</name>
<organism evidence="1 2">
    <name type="scientific">Sporosarcina psychrophila</name>
    <name type="common">Bacillus psychrophilus</name>
    <dbReference type="NCBI Taxonomy" id="1476"/>
    <lineage>
        <taxon>Bacteria</taxon>
        <taxon>Bacillati</taxon>
        <taxon>Bacillota</taxon>
        <taxon>Bacilli</taxon>
        <taxon>Bacillales</taxon>
        <taxon>Caryophanaceae</taxon>
        <taxon>Sporosarcina</taxon>
    </lineage>
</organism>